<keyword evidence="1" id="KW-1133">Transmembrane helix</keyword>
<keyword evidence="1" id="KW-0812">Transmembrane</keyword>
<organism evidence="2 3">
    <name type="scientific">Hyunsoonleella flava</name>
    <dbReference type="NCBI Taxonomy" id="2527939"/>
    <lineage>
        <taxon>Bacteria</taxon>
        <taxon>Pseudomonadati</taxon>
        <taxon>Bacteroidota</taxon>
        <taxon>Flavobacteriia</taxon>
        <taxon>Flavobacteriales</taxon>
        <taxon>Flavobacteriaceae</taxon>
    </lineage>
</organism>
<dbReference type="Proteomes" id="UP000291142">
    <property type="component" value="Unassembled WGS sequence"/>
</dbReference>
<dbReference type="OrthoDB" id="1416175at2"/>
<feature type="transmembrane region" description="Helical" evidence="1">
    <location>
        <begin position="221"/>
        <end position="242"/>
    </location>
</feature>
<dbReference type="EMBL" id="SIRT01000015">
    <property type="protein sequence ID" value="TBN00181.1"/>
    <property type="molecule type" value="Genomic_DNA"/>
</dbReference>
<feature type="transmembrane region" description="Helical" evidence="1">
    <location>
        <begin position="363"/>
        <end position="381"/>
    </location>
</feature>
<dbReference type="NCBIfam" id="TIGR04370">
    <property type="entry name" value="glyco_rpt_poly"/>
    <property type="match status" value="1"/>
</dbReference>
<dbReference type="AlphaFoldDB" id="A0A4Q9FD40"/>
<keyword evidence="1" id="KW-0472">Membrane</keyword>
<feature type="transmembrane region" description="Helical" evidence="1">
    <location>
        <begin position="63"/>
        <end position="83"/>
    </location>
</feature>
<feature type="transmembrane region" description="Helical" evidence="1">
    <location>
        <begin position="104"/>
        <end position="125"/>
    </location>
</feature>
<feature type="transmembrane region" description="Helical" evidence="1">
    <location>
        <begin position="6"/>
        <end position="22"/>
    </location>
</feature>
<keyword evidence="3" id="KW-1185">Reference proteome</keyword>
<dbReference type="InterPro" id="IPR002760">
    <property type="entry name" value="O_anti_polymase"/>
</dbReference>
<comment type="caution">
    <text evidence="2">The sequence shown here is derived from an EMBL/GenBank/DDBJ whole genome shotgun (WGS) entry which is preliminary data.</text>
</comment>
<evidence type="ECO:0000256" key="1">
    <source>
        <dbReference type="SAM" id="Phobius"/>
    </source>
</evidence>
<name>A0A4Q9FD40_9FLAO</name>
<feature type="transmembrane region" description="Helical" evidence="1">
    <location>
        <begin position="174"/>
        <end position="191"/>
    </location>
</feature>
<dbReference type="RefSeq" id="WP_130965316.1">
    <property type="nucleotide sequence ID" value="NZ_SIRT01000015.1"/>
</dbReference>
<sequence>MSWDIIFIAIIMLALVNKFFDLRNLLNPFVFFYLYQTAFCFIALAYCESWYPWIPISPELRFYIILAYILTFLGAMISRVLFARNGVEYVKINEIEIEKKPSRAFQISGVLIFIAGVVFFLIFTYKTGGVIIFAEDIENDRISRKVGAGLYNLLFLSFLLYGYMIILLLKDKTYFFKILFFLFTAFALVSYGSRAPLLKLLIASFLMITILNSKKLSLKKYLKIGMGLFLFLVAAGAIRSNFEDDRVTFLRLMKFRAGWRPFVNLQNLQKIYDFFPTEHNYLLGESYWIDFKLFFPGSNPNFGTYLKELMNWDFDGGSVTTTFIGLGYLNFGKIAFIVYPLVYGFLFNSVYQILVLKGKIKNISLLFLMFFSIGVSGSVSTGLFGTLINNILFLLLVLVVHLVLKQLMLKRPFKLNLE</sequence>
<gene>
    <name evidence="2" type="ORF">EYD45_14680</name>
</gene>
<protein>
    <submittedName>
        <fullName evidence="2">Oligosaccharide repeat unit polymerase</fullName>
    </submittedName>
</protein>
<accession>A0A4Q9FD40</accession>
<evidence type="ECO:0000313" key="2">
    <source>
        <dbReference type="EMBL" id="TBN00181.1"/>
    </source>
</evidence>
<feature type="transmembrane region" description="Helical" evidence="1">
    <location>
        <begin position="29"/>
        <end position="51"/>
    </location>
</feature>
<feature type="transmembrane region" description="Helical" evidence="1">
    <location>
        <begin position="334"/>
        <end position="356"/>
    </location>
</feature>
<feature type="transmembrane region" description="Helical" evidence="1">
    <location>
        <begin position="197"/>
        <end position="214"/>
    </location>
</feature>
<dbReference type="Pfam" id="PF01901">
    <property type="entry name" value="O_anti_polymase"/>
    <property type="match status" value="1"/>
</dbReference>
<evidence type="ECO:0000313" key="3">
    <source>
        <dbReference type="Proteomes" id="UP000291142"/>
    </source>
</evidence>
<reference evidence="2 3" key="1">
    <citation type="submission" date="2019-02" db="EMBL/GenBank/DDBJ databases">
        <title>Hyunsoonleella sp., isolated from marine sediment.</title>
        <authorList>
            <person name="Liu B.-T."/>
        </authorList>
    </citation>
    <scope>NUCLEOTIDE SEQUENCE [LARGE SCALE GENOMIC DNA]</scope>
    <source>
        <strain evidence="2 3">T58</strain>
    </source>
</reference>
<feature type="transmembrane region" description="Helical" evidence="1">
    <location>
        <begin position="150"/>
        <end position="169"/>
    </location>
</feature>
<feature type="transmembrane region" description="Helical" evidence="1">
    <location>
        <begin position="387"/>
        <end position="404"/>
    </location>
</feature>
<proteinExistence type="predicted"/>